<protein>
    <submittedName>
        <fullName evidence="1">ORF15</fullName>
    </submittedName>
</protein>
<reference evidence="1" key="1">
    <citation type="journal article" date="2024" name="Environ. Microbiol. Rep.">
        <title>Hiding in plain sight: The discovery of complete genomes of 11 hypothetical spindle-shaped viruses that putatively infect mesophilic ammonia-oxidizing archaea.</title>
        <authorList>
            <person name="Ni Y."/>
            <person name="Xu T."/>
            <person name="Yan S."/>
            <person name="Chen L."/>
            <person name="Wang Y."/>
        </authorList>
    </citation>
    <scope>NUCLEOTIDE SEQUENCE</scope>
    <source>
        <strain evidence="1">NBD1</strain>
    </source>
</reference>
<evidence type="ECO:0000313" key="1">
    <source>
        <dbReference type="EMBL" id="DBA51931.1"/>
    </source>
</evidence>
<accession>A0AAT9J9N5</accession>
<dbReference type="EMBL" id="BK067787">
    <property type="protein sequence ID" value="DBA51931.1"/>
    <property type="molecule type" value="Genomic_DNA"/>
</dbReference>
<reference evidence="1" key="2">
    <citation type="submission" date="2024-03" db="EMBL/GenBank/DDBJ databases">
        <authorList>
            <person name="Ni Y."/>
            <person name="Xu T."/>
            <person name="Yan S."/>
            <person name="Chen L."/>
            <person name="Wang Y."/>
        </authorList>
    </citation>
    <scope>NUCLEOTIDE SEQUENCE</scope>
    <source>
        <strain evidence="1">NBD1</strain>
    </source>
</reference>
<name>A0AAT9J9N5_9VIRU</name>
<proteinExistence type="predicted"/>
<organism evidence="1">
    <name type="scientific">Nitrosopumilaceae spindle-shaped virus</name>
    <dbReference type="NCBI Taxonomy" id="3065433"/>
    <lineage>
        <taxon>Viruses</taxon>
    </lineage>
</organism>
<sequence length="62" mass="6968">MIHNTNWKISNDFLSLISKKQKAQKLGVFLPMSNNKGLILVGFTTAKTGFSQREFHNGGMKN</sequence>